<dbReference type="GO" id="GO:0016746">
    <property type="term" value="F:acyltransferase activity"/>
    <property type="evidence" value="ECO:0007669"/>
    <property type="project" value="UniProtKB-KW"/>
</dbReference>
<dbReference type="Proteomes" id="UP000186917">
    <property type="component" value="Unassembled WGS sequence"/>
</dbReference>
<dbReference type="GO" id="GO:0016779">
    <property type="term" value="F:nucleotidyltransferase activity"/>
    <property type="evidence" value="ECO:0007669"/>
    <property type="project" value="UniProtKB-ARBA"/>
</dbReference>
<proteinExistence type="predicted"/>
<evidence type="ECO:0000256" key="1">
    <source>
        <dbReference type="ARBA" id="ARBA00022679"/>
    </source>
</evidence>
<dbReference type="SUPFAM" id="SSF51161">
    <property type="entry name" value="Trimeric LpxA-like enzymes"/>
    <property type="match status" value="1"/>
</dbReference>
<dbReference type="InterPro" id="IPR023917">
    <property type="entry name" value="Bifunctiontional_GlmU_bac-type"/>
</dbReference>
<dbReference type="KEGG" id="fln:FLA_2262"/>
<evidence type="ECO:0000256" key="2">
    <source>
        <dbReference type="ARBA" id="ARBA00023315"/>
    </source>
</evidence>
<dbReference type="InterPro" id="IPR050065">
    <property type="entry name" value="GlmU-like"/>
</dbReference>
<sequence>MAIVLFDPADRESFFPLTQTRAVAAFRMGMLTIQQRWQLWSNQPVFILTAHYLQSLYPVIEQGTHIWIDATVLPDEALLQQILQLQHGQAVQDAQGIVACCIESDEGPFSLAEVSPRLTYIHTWQHPVNRLMYAWDLFKCNDEWARKDFGLLTAGSIPPSLSHTNQVIRPDLVYVEEGAEVEFATLNAATGPIYIARNAVIMEGSFLRGPLYIGEGTVVKMGAKIYGATTIGPRCTVGGEIKNAIIMGNSNKAHDGYLGDAVIGEWCNLGAGTSNSNVKNTGGEVKIWHHSTGKFVLAGFKCGMIMGDYTRTAINTAINTGTIIGTCCNVFGDGLTPKVLAPFTWGSKGITRYEFEKALQDVNNWKKMKHSELTVQETEVLKHVFEHIK</sequence>
<protein>
    <submittedName>
        <fullName evidence="3">UDP-N-acetylglucosamine diphosphorylase/glucosamine-1-phosphate N-acetyltransferase</fullName>
    </submittedName>
</protein>
<organism evidence="3 4">
    <name type="scientific">Filimonas lacunae</name>
    <dbReference type="NCBI Taxonomy" id="477680"/>
    <lineage>
        <taxon>Bacteria</taxon>
        <taxon>Pseudomonadati</taxon>
        <taxon>Bacteroidota</taxon>
        <taxon>Chitinophagia</taxon>
        <taxon>Chitinophagales</taxon>
        <taxon>Chitinophagaceae</taxon>
        <taxon>Filimonas</taxon>
    </lineage>
</organism>
<dbReference type="Gene3D" id="2.160.10.10">
    <property type="entry name" value="Hexapeptide repeat proteins"/>
    <property type="match status" value="1"/>
</dbReference>
<dbReference type="Pfam" id="PF13562">
    <property type="entry name" value="NTP_transf_4"/>
    <property type="match status" value="1"/>
</dbReference>
<evidence type="ECO:0000313" key="3">
    <source>
        <dbReference type="EMBL" id="SIT25447.1"/>
    </source>
</evidence>
<dbReference type="STRING" id="477680.SAMN05421788_106313"/>
<evidence type="ECO:0000313" key="4">
    <source>
        <dbReference type="Proteomes" id="UP000186917"/>
    </source>
</evidence>
<gene>
    <name evidence="3" type="ORF">SAMN05421788_106313</name>
</gene>
<keyword evidence="2" id="KW-0012">Acyltransferase</keyword>
<dbReference type="RefSeq" id="WP_076380502.1">
    <property type="nucleotide sequence ID" value="NZ_AP017422.1"/>
</dbReference>
<dbReference type="AlphaFoldDB" id="A0A173MFG4"/>
<accession>A0A173MFG4</accession>
<dbReference type="InterPro" id="IPR011004">
    <property type="entry name" value="Trimer_LpxA-like_sf"/>
</dbReference>
<name>A0A173MFG4_9BACT</name>
<dbReference type="OrthoDB" id="9784832at2"/>
<dbReference type="NCBIfam" id="TIGR03991">
    <property type="entry name" value="alt_bact_glmU"/>
    <property type="match status" value="1"/>
</dbReference>
<keyword evidence="1 3" id="KW-0808">Transferase</keyword>
<keyword evidence="4" id="KW-1185">Reference proteome</keyword>
<reference evidence="4" key="1">
    <citation type="submission" date="2017-01" db="EMBL/GenBank/DDBJ databases">
        <authorList>
            <person name="Varghese N."/>
            <person name="Submissions S."/>
        </authorList>
    </citation>
    <scope>NUCLEOTIDE SEQUENCE [LARGE SCALE GENOMIC DNA]</scope>
    <source>
        <strain evidence="4">DSM 21054</strain>
    </source>
</reference>
<dbReference type="EMBL" id="FTOR01000006">
    <property type="protein sequence ID" value="SIT25447.1"/>
    <property type="molecule type" value="Genomic_DNA"/>
</dbReference>
<dbReference type="PANTHER" id="PTHR43584">
    <property type="entry name" value="NUCLEOTIDYL TRANSFERASE"/>
    <property type="match status" value="1"/>
</dbReference>